<reference evidence="2" key="1">
    <citation type="journal article" date="2023" name="Front. Plant Sci.">
        <title>Chromosomal-level genome assembly of Melastoma candidum provides insights into trichome evolution.</title>
        <authorList>
            <person name="Zhong Y."/>
            <person name="Wu W."/>
            <person name="Sun C."/>
            <person name="Zou P."/>
            <person name="Liu Y."/>
            <person name="Dai S."/>
            <person name="Zhou R."/>
        </authorList>
    </citation>
    <scope>NUCLEOTIDE SEQUENCE [LARGE SCALE GENOMIC DNA]</scope>
</reference>
<dbReference type="EMBL" id="CM042890">
    <property type="protein sequence ID" value="KAI4312765.1"/>
    <property type="molecule type" value="Genomic_DNA"/>
</dbReference>
<organism evidence="1 2">
    <name type="scientific">Melastoma candidum</name>
    <dbReference type="NCBI Taxonomy" id="119954"/>
    <lineage>
        <taxon>Eukaryota</taxon>
        <taxon>Viridiplantae</taxon>
        <taxon>Streptophyta</taxon>
        <taxon>Embryophyta</taxon>
        <taxon>Tracheophyta</taxon>
        <taxon>Spermatophyta</taxon>
        <taxon>Magnoliopsida</taxon>
        <taxon>eudicotyledons</taxon>
        <taxon>Gunneridae</taxon>
        <taxon>Pentapetalae</taxon>
        <taxon>rosids</taxon>
        <taxon>malvids</taxon>
        <taxon>Myrtales</taxon>
        <taxon>Melastomataceae</taxon>
        <taxon>Melastomatoideae</taxon>
        <taxon>Melastomateae</taxon>
        <taxon>Melastoma</taxon>
    </lineage>
</organism>
<comment type="caution">
    <text evidence="1">The sequence shown here is derived from an EMBL/GenBank/DDBJ whole genome shotgun (WGS) entry which is preliminary data.</text>
</comment>
<protein>
    <submittedName>
        <fullName evidence="1">Uncharacterized protein</fullName>
    </submittedName>
</protein>
<name>A0ACB9LN20_9MYRT</name>
<sequence length="159" mass="17072">MPQARRSWLRDRIPSHVAYASLGDFSSALSDAQKTLGLKDYSAAFAWDHSAFADPVLVTTAAAKDDSKADADLPPQGTPPTPTSAPSPPMEGSALNTTPNTFVCNYLVNVLNFTGDQILNQTTRSTKVHSSVSSHPFPLCLIMFSVRCFDLGSATTSFF</sequence>
<evidence type="ECO:0000313" key="2">
    <source>
        <dbReference type="Proteomes" id="UP001057402"/>
    </source>
</evidence>
<accession>A0ACB9LN20</accession>
<dbReference type="Proteomes" id="UP001057402">
    <property type="component" value="Chromosome 11"/>
</dbReference>
<proteinExistence type="predicted"/>
<keyword evidence="2" id="KW-1185">Reference proteome</keyword>
<gene>
    <name evidence="1" type="ORF">MLD38_037560</name>
</gene>
<evidence type="ECO:0000313" key="1">
    <source>
        <dbReference type="EMBL" id="KAI4312765.1"/>
    </source>
</evidence>